<proteinExistence type="predicted"/>
<evidence type="ECO:0000256" key="1">
    <source>
        <dbReference type="SAM" id="MobiDB-lite"/>
    </source>
</evidence>
<gene>
    <name evidence="2" type="ORF">G4B88_012316</name>
</gene>
<feature type="region of interest" description="Disordered" evidence="1">
    <location>
        <begin position="200"/>
        <end position="251"/>
    </location>
</feature>
<accession>A0A7J6I619</accession>
<dbReference type="EMBL" id="JAATIQ010000007">
    <property type="protein sequence ID" value="KAF4402531.1"/>
    <property type="molecule type" value="Genomic_DNA"/>
</dbReference>
<evidence type="ECO:0008006" key="4">
    <source>
        <dbReference type="Google" id="ProtNLM"/>
    </source>
</evidence>
<organism evidence="2 3">
    <name type="scientific">Cannabis sativa</name>
    <name type="common">Hemp</name>
    <name type="synonym">Marijuana</name>
    <dbReference type="NCBI Taxonomy" id="3483"/>
    <lineage>
        <taxon>Eukaryota</taxon>
        <taxon>Viridiplantae</taxon>
        <taxon>Streptophyta</taxon>
        <taxon>Embryophyta</taxon>
        <taxon>Tracheophyta</taxon>
        <taxon>Spermatophyta</taxon>
        <taxon>Magnoliopsida</taxon>
        <taxon>eudicotyledons</taxon>
        <taxon>Gunneridae</taxon>
        <taxon>Pentapetalae</taxon>
        <taxon>rosids</taxon>
        <taxon>fabids</taxon>
        <taxon>Rosales</taxon>
        <taxon>Cannabaceae</taxon>
        <taxon>Cannabis</taxon>
    </lineage>
</organism>
<keyword evidence="3" id="KW-1185">Reference proteome</keyword>
<protein>
    <recommendedName>
        <fullName evidence="4">DUF4283 domain-containing protein</fullName>
    </recommendedName>
</protein>
<sequence>MLSPEEPTLKKCYQSLPPMDDLLARTSKLTVTDEEGWEINESGTEDIGKSCLIGQLCTMKSFSRSLIKNILCRLWNLGENEWDLKVKKTSTKAIFVVLSFSENTTLERILGRSPWVLNAGFLILERMKGIPSDWETELTSFSISGRVYNLPVKAITKSNMARLVAMAGDIIEIQEPDEDGKPSQAYGSWLRVDLTGRMDNKDREEANKKPHSTDAEDNAIQSAHTLEINTTERETTIHQSRFTTDNNAKKH</sequence>
<comment type="caution">
    <text evidence="2">The sequence shown here is derived from an EMBL/GenBank/DDBJ whole genome shotgun (WGS) entry which is preliminary data.</text>
</comment>
<dbReference type="Proteomes" id="UP000583929">
    <property type="component" value="Unassembled WGS sequence"/>
</dbReference>
<feature type="compositionally biased region" description="Polar residues" evidence="1">
    <location>
        <begin position="237"/>
        <end position="251"/>
    </location>
</feature>
<name>A0A7J6I619_CANSA</name>
<feature type="compositionally biased region" description="Polar residues" evidence="1">
    <location>
        <begin position="219"/>
        <end position="229"/>
    </location>
</feature>
<reference evidence="2 3" key="1">
    <citation type="journal article" date="2020" name="bioRxiv">
        <title>Sequence and annotation of 42 cannabis genomes reveals extensive copy number variation in cannabinoid synthesis and pathogen resistance genes.</title>
        <authorList>
            <person name="Mckernan K.J."/>
            <person name="Helbert Y."/>
            <person name="Kane L.T."/>
            <person name="Ebling H."/>
            <person name="Zhang L."/>
            <person name="Liu B."/>
            <person name="Eaton Z."/>
            <person name="Mclaughlin S."/>
            <person name="Kingan S."/>
            <person name="Baybayan P."/>
            <person name="Concepcion G."/>
            <person name="Jordan M."/>
            <person name="Riva A."/>
            <person name="Barbazuk W."/>
            <person name="Harkins T."/>
        </authorList>
    </citation>
    <scope>NUCLEOTIDE SEQUENCE [LARGE SCALE GENOMIC DNA]</scope>
    <source>
        <strain evidence="3">cv. Jamaican Lion 4</strain>
        <tissue evidence="2">Leaf</tissue>
    </source>
</reference>
<evidence type="ECO:0000313" key="3">
    <source>
        <dbReference type="Proteomes" id="UP000583929"/>
    </source>
</evidence>
<evidence type="ECO:0000313" key="2">
    <source>
        <dbReference type="EMBL" id="KAF4402531.1"/>
    </source>
</evidence>
<feature type="compositionally biased region" description="Basic and acidic residues" evidence="1">
    <location>
        <begin position="200"/>
        <end position="214"/>
    </location>
</feature>
<dbReference type="AlphaFoldDB" id="A0A7J6I619"/>